<keyword evidence="11" id="KW-0067">ATP-binding</keyword>
<dbReference type="GO" id="GO:0042802">
    <property type="term" value="F:identical protein binding"/>
    <property type="evidence" value="ECO:0007669"/>
    <property type="project" value="UniProtKB-ARBA"/>
</dbReference>
<evidence type="ECO:0000313" key="20">
    <source>
        <dbReference type="EMBL" id="VUZ84819.1"/>
    </source>
</evidence>
<dbReference type="InterPro" id="IPR027417">
    <property type="entry name" value="P-loop_NTPase"/>
</dbReference>
<evidence type="ECO:0000256" key="1">
    <source>
        <dbReference type="ARBA" id="ARBA00004429"/>
    </source>
</evidence>
<evidence type="ECO:0000259" key="17">
    <source>
        <dbReference type="Pfam" id="PF02706"/>
    </source>
</evidence>
<feature type="domain" description="Polysaccharide chain length determinant N-terminal" evidence="17">
    <location>
        <begin position="29"/>
        <end position="121"/>
    </location>
</feature>
<reference evidence="20 21" key="1">
    <citation type="submission" date="2019-07" db="EMBL/GenBank/DDBJ databases">
        <authorList>
            <person name="Cremers G."/>
        </authorList>
    </citation>
    <scope>NUCLEOTIDE SEQUENCE [LARGE SCALE GENOMIC DNA]</scope>
</reference>
<evidence type="ECO:0000256" key="11">
    <source>
        <dbReference type="ARBA" id="ARBA00022840"/>
    </source>
</evidence>
<dbReference type="PANTHER" id="PTHR32309">
    <property type="entry name" value="TYROSINE-PROTEIN KINASE"/>
    <property type="match status" value="1"/>
</dbReference>
<evidence type="ECO:0000256" key="2">
    <source>
        <dbReference type="ARBA" id="ARBA00007316"/>
    </source>
</evidence>
<comment type="similarity">
    <text evidence="2">Belongs to the CpsD/CapB family.</text>
</comment>
<feature type="domain" description="Tyrosine-protein kinase G-rich" evidence="19">
    <location>
        <begin position="412"/>
        <end position="490"/>
    </location>
</feature>
<dbReference type="InterPro" id="IPR050445">
    <property type="entry name" value="Bact_polysacc_biosynth/exp"/>
</dbReference>
<dbReference type="Proteomes" id="UP000334340">
    <property type="component" value="Unassembled WGS sequence"/>
</dbReference>
<evidence type="ECO:0000256" key="9">
    <source>
        <dbReference type="ARBA" id="ARBA00022741"/>
    </source>
</evidence>
<evidence type="ECO:0000259" key="18">
    <source>
        <dbReference type="Pfam" id="PF13614"/>
    </source>
</evidence>
<gene>
    <name evidence="20" type="ORF">MELA_01193</name>
</gene>
<name>A0A564ZHL8_9BACT</name>
<dbReference type="FunFam" id="3.40.50.300:FF:000527">
    <property type="entry name" value="Tyrosine-protein kinase etk"/>
    <property type="match status" value="1"/>
</dbReference>
<dbReference type="EMBL" id="CABIKM010000019">
    <property type="protein sequence ID" value="VUZ84819.1"/>
    <property type="molecule type" value="Genomic_DNA"/>
</dbReference>
<dbReference type="NCBIfam" id="TIGR01007">
    <property type="entry name" value="eps_fam"/>
    <property type="match status" value="1"/>
</dbReference>
<dbReference type="InterPro" id="IPR003856">
    <property type="entry name" value="LPS_length_determ_N"/>
</dbReference>
<keyword evidence="9" id="KW-0547">Nucleotide-binding</keyword>
<dbReference type="InterPro" id="IPR005702">
    <property type="entry name" value="Wzc-like_C"/>
</dbReference>
<evidence type="ECO:0000256" key="10">
    <source>
        <dbReference type="ARBA" id="ARBA00022777"/>
    </source>
</evidence>
<dbReference type="Gene3D" id="3.40.50.300">
    <property type="entry name" value="P-loop containing nucleotide triphosphate hydrolases"/>
    <property type="match status" value="1"/>
</dbReference>
<comment type="subcellular location">
    <subcellularLocation>
        <location evidence="1">Cell inner membrane</location>
        <topology evidence="1">Multi-pass membrane protein</topology>
    </subcellularLocation>
</comment>
<proteinExistence type="inferred from homology"/>
<evidence type="ECO:0000256" key="7">
    <source>
        <dbReference type="ARBA" id="ARBA00022679"/>
    </source>
</evidence>
<dbReference type="GO" id="GO:0005886">
    <property type="term" value="C:plasma membrane"/>
    <property type="evidence" value="ECO:0007669"/>
    <property type="project" value="UniProtKB-SubCell"/>
</dbReference>
<keyword evidence="14 20" id="KW-0829">Tyrosine-protein kinase</keyword>
<dbReference type="AlphaFoldDB" id="A0A564ZHL8"/>
<sequence length="791" mass="87116">MDALVKSEGNSPTPRDLLLQRYYVQQDEETHLRDYWRIILKHRWIVLTVFAMIVTTATIYTFSLTPTYRATASLKIDYERPQILSFQEIGSPGHQNFGPEFMGTQQKLLQSRSLAKRVIETLKASGQPIALADPASADSAGALNNWPVWITNLFGSSSSTPKDAIEPALRSESETGPTEEQVMARKVDALLSTLTVEPVRTTNLVKISFTTPSSGLSSLLANTWTKAFIDHSLEMKYNATSQAGEWLSKQLQDVRDKLEQSEAALHEFVKQKQILTIGEKKDIVTTKLGDLSEALTKAQGERISKEALYRQSQKMRFDSIPAVLENSMIANLRAEYYKLDSEYRRQSETYKPGYPKMVRLRDGMDQIKRQIEVEIARIVDAINQEYEAALKKEQLLQSAVNAQKHLAIALNQELIGYDMLKRDVDTNRQIYSGILERQKQAGVSQGLAASNVQIVDTAEVPSVPFSPNKTRNILLGIVLGLTVAVGMAFFFDYLDNTVKHPEALERTLGIPNLALIPSLASALPRQGRGRLSRNGSNGHGNGTPVFALVAHSDLRSTLTEAFRTLRTSLLFSSAGSPPKTILFTSAQPSEGKTGLSINTAITLSQLGGSVLLIDADMRRPSCHAQLELPLKAGLSDYLTGNADLVSAIKGTAVPNLYCIPAGTIPVNPAELLASARMKDTIDLLSQRFDYIVVDSPPIFGVADALILSTVVKGVILVVHGGRTPREMVQRAFKNLIELNAPVLGAVLNNVDIRGNGYPHYYHYYYNHYQQASSGAAPEPAHNETQASNLEP</sequence>
<evidence type="ECO:0000259" key="19">
    <source>
        <dbReference type="Pfam" id="PF13807"/>
    </source>
</evidence>
<evidence type="ECO:0000256" key="3">
    <source>
        <dbReference type="ARBA" id="ARBA00008883"/>
    </source>
</evidence>
<evidence type="ECO:0000256" key="5">
    <source>
        <dbReference type="ARBA" id="ARBA00022475"/>
    </source>
</evidence>
<dbReference type="PANTHER" id="PTHR32309:SF13">
    <property type="entry name" value="FERRIC ENTEROBACTIN TRANSPORT PROTEIN FEPE"/>
    <property type="match status" value="1"/>
</dbReference>
<dbReference type="EC" id="2.7.10.2" evidence="4"/>
<keyword evidence="7" id="KW-0808">Transferase</keyword>
<organism evidence="20 21">
    <name type="scientific">Candidatus Methylomirabilis lanthanidiphila</name>
    <dbReference type="NCBI Taxonomy" id="2211376"/>
    <lineage>
        <taxon>Bacteria</taxon>
        <taxon>Candidatus Methylomirabilota</taxon>
        <taxon>Candidatus Methylomirabilia</taxon>
        <taxon>Candidatus Methylomirabilales</taxon>
        <taxon>Candidatus Methylomirabilaceae</taxon>
        <taxon>Candidatus Methylomirabilis</taxon>
    </lineage>
</organism>
<keyword evidence="6" id="KW-0997">Cell inner membrane</keyword>
<evidence type="ECO:0000256" key="12">
    <source>
        <dbReference type="ARBA" id="ARBA00022989"/>
    </source>
</evidence>
<feature type="transmembrane region" description="Helical" evidence="16">
    <location>
        <begin position="44"/>
        <end position="65"/>
    </location>
</feature>
<keyword evidence="21" id="KW-1185">Reference proteome</keyword>
<dbReference type="Pfam" id="PF13807">
    <property type="entry name" value="GNVR"/>
    <property type="match status" value="1"/>
</dbReference>
<keyword evidence="13 16" id="KW-0472">Membrane</keyword>
<keyword evidence="5" id="KW-1003">Cell membrane</keyword>
<dbReference type="InterPro" id="IPR025669">
    <property type="entry name" value="AAA_dom"/>
</dbReference>
<dbReference type="Pfam" id="PF13614">
    <property type="entry name" value="AAA_31"/>
    <property type="match status" value="1"/>
</dbReference>
<keyword evidence="8 16" id="KW-0812">Transmembrane</keyword>
<evidence type="ECO:0000256" key="4">
    <source>
        <dbReference type="ARBA" id="ARBA00011903"/>
    </source>
</evidence>
<accession>A0A564ZHL8</accession>
<feature type="domain" description="AAA" evidence="18">
    <location>
        <begin position="588"/>
        <end position="709"/>
    </location>
</feature>
<evidence type="ECO:0000256" key="16">
    <source>
        <dbReference type="SAM" id="Phobius"/>
    </source>
</evidence>
<comment type="catalytic activity">
    <reaction evidence="15">
        <text>L-tyrosyl-[protein] + ATP = O-phospho-L-tyrosyl-[protein] + ADP + H(+)</text>
        <dbReference type="Rhea" id="RHEA:10596"/>
        <dbReference type="Rhea" id="RHEA-COMP:10136"/>
        <dbReference type="Rhea" id="RHEA-COMP:20101"/>
        <dbReference type="ChEBI" id="CHEBI:15378"/>
        <dbReference type="ChEBI" id="CHEBI:30616"/>
        <dbReference type="ChEBI" id="CHEBI:46858"/>
        <dbReference type="ChEBI" id="CHEBI:61978"/>
        <dbReference type="ChEBI" id="CHEBI:456216"/>
        <dbReference type="EC" id="2.7.10.2"/>
    </reaction>
</comment>
<evidence type="ECO:0000256" key="8">
    <source>
        <dbReference type="ARBA" id="ARBA00022692"/>
    </source>
</evidence>
<comment type="similarity">
    <text evidence="3">Belongs to the etk/wzc family.</text>
</comment>
<evidence type="ECO:0000256" key="13">
    <source>
        <dbReference type="ARBA" id="ARBA00023136"/>
    </source>
</evidence>
<evidence type="ECO:0000256" key="15">
    <source>
        <dbReference type="ARBA" id="ARBA00051245"/>
    </source>
</evidence>
<evidence type="ECO:0000313" key="21">
    <source>
        <dbReference type="Proteomes" id="UP000334340"/>
    </source>
</evidence>
<evidence type="ECO:0000256" key="14">
    <source>
        <dbReference type="ARBA" id="ARBA00023137"/>
    </source>
</evidence>
<dbReference type="CDD" id="cd05387">
    <property type="entry name" value="BY-kinase"/>
    <property type="match status" value="1"/>
</dbReference>
<dbReference type="GO" id="GO:0004715">
    <property type="term" value="F:non-membrane spanning protein tyrosine kinase activity"/>
    <property type="evidence" value="ECO:0007669"/>
    <property type="project" value="UniProtKB-EC"/>
</dbReference>
<dbReference type="InterPro" id="IPR032807">
    <property type="entry name" value="GNVR"/>
</dbReference>
<keyword evidence="10 20" id="KW-0418">Kinase</keyword>
<protein>
    <recommendedName>
        <fullName evidence="4">non-specific protein-tyrosine kinase</fullName>
        <ecNumber evidence="4">2.7.10.2</ecNumber>
    </recommendedName>
</protein>
<dbReference type="Pfam" id="PF02706">
    <property type="entry name" value="Wzz"/>
    <property type="match status" value="1"/>
</dbReference>
<dbReference type="GO" id="GO:0005524">
    <property type="term" value="F:ATP binding"/>
    <property type="evidence" value="ECO:0007669"/>
    <property type="project" value="UniProtKB-KW"/>
</dbReference>
<keyword evidence="12 16" id="KW-1133">Transmembrane helix</keyword>
<evidence type="ECO:0000256" key="6">
    <source>
        <dbReference type="ARBA" id="ARBA00022519"/>
    </source>
</evidence>
<dbReference type="SUPFAM" id="SSF52540">
    <property type="entry name" value="P-loop containing nucleoside triphosphate hydrolases"/>
    <property type="match status" value="1"/>
</dbReference>